<dbReference type="AlphaFoldDB" id="A0AAW2SEL9"/>
<proteinExistence type="predicted"/>
<dbReference type="Pfam" id="PF25597">
    <property type="entry name" value="SH3_retrovirus"/>
    <property type="match status" value="1"/>
</dbReference>
<evidence type="ECO:0000259" key="5">
    <source>
        <dbReference type="Pfam" id="PF22936"/>
    </source>
</evidence>
<gene>
    <name evidence="7" type="ORF">Scaly_0458100</name>
</gene>
<dbReference type="Pfam" id="PF13976">
    <property type="entry name" value="gag_pre-integrs"/>
    <property type="match status" value="1"/>
</dbReference>
<dbReference type="Pfam" id="PF22936">
    <property type="entry name" value="Pol_BBD"/>
    <property type="match status" value="1"/>
</dbReference>
<sequence length="886" mass="98090">MIYEIRRGIASISQGTLSLTGYFSRFKELWDEIVWLEPPPKCLCGGCSCDISKVISERMEAHQVMQFLMGLHDSFDGKRSQILMLDPLPNVQKVYAMILRIEKQRAVQVNVADTSTNTAYQVALTARKDVAQKKRGYVDKRSLICDNCHKPDHSKDSCFKLYGVPEWYKSLSDQKKKGTGGKALMANVTKTVDPSPSEQNVGDLVTELLKIVKSTNTPSDPVTTTYANYVHIDEEFAGNASNHSSVDFGYWIIDTGATNHICADITMFASYAKPSHKHSVHLPDGTQKPVLYVGTVKLSDNFVLDNVLHIPGFSVNLLSVSQLAKSNSVSLHFTQTGCILQDQASRKTLALGTLYKKLYVLNCASFNAVHPSSPPVMSCCVSHCTDVVWHRRLGHASMRVIKQLPIPMTSLGDSANMPCTICPLAKQSRVPFPLIINPQRAKFHKRALRCILLGYAPNKKAYKLYDLENHHTVISRDVVFHEDVFPFDTQQSSTTTCPLPIPSTPDTHLDYPIPSTQSTVSSPTPSIQTHVPLSTSGISSPQVPLHVPEAPIVHRSSRTIQKPCWLDDFICHLNYPHLLSSCNAAYISFVASLSMLQEPRSFAEASKSRQWKEAMNSELAALEHNNTWIVTPLPEGKKAIGCKWVYKLKLNADGTVDRHKARLVAKGYNQIEGVDYVDCFSPVAKTVTVWVFLAIAAAHNWPIHQLDVNNAFLHGHLEEDIYMLPPEGSSVPSGMVCKLARSLYGLKQASRQWNLEFSSKLALFGFRQSSHDYCLFIKHTELGSLFLLVYVDDVLLIGPSMELLQETKYVLDIVHDAGLSNAKGVSTPFPQGLKLSSNCGALLPNPDSYRRIGDQAEQGIENNGEKSGDDGVGEGVEASDFEEATT</sequence>
<dbReference type="InterPro" id="IPR025724">
    <property type="entry name" value="GAG-pre-integrase_dom"/>
</dbReference>
<keyword evidence="1" id="KW-0645">Protease</keyword>
<evidence type="ECO:0000259" key="3">
    <source>
        <dbReference type="Pfam" id="PF07727"/>
    </source>
</evidence>
<dbReference type="Pfam" id="PF07727">
    <property type="entry name" value="RVT_2"/>
    <property type="match status" value="1"/>
</dbReference>
<dbReference type="InterPro" id="IPR057670">
    <property type="entry name" value="SH3_retrovirus"/>
</dbReference>
<organism evidence="7">
    <name type="scientific">Sesamum calycinum</name>
    <dbReference type="NCBI Taxonomy" id="2727403"/>
    <lineage>
        <taxon>Eukaryota</taxon>
        <taxon>Viridiplantae</taxon>
        <taxon>Streptophyta</taxon>
        <taxon>Embryophyta</taxon>
        <taxon>Tracheophyta</taxon>
        <taxon>Spermatophyta</taxon>
        <taxon>Magnoliopsida</taxon>
        <taxon>eudicotyledons</taxon>
        <taxon>Gunneridae</taxon>
        <taxon>Pentapetalae</taxon>
        <taxon>asterids</taxon>
        <taxon>lamiids</taxon>
        <taxon>Lamiales</taxon>
        <taxon>Pedaliaceae</taxon>
        <taxon>Sesamum</taxon>
    </lineage>
</organism>
<dbReference type="PANTHER" id="PTHR34222">
    <property type="entry name" value="GAG_PRE-INTEGRS DOMAIN-CONTAINING PROTEIN"/>
    <property type="match status" value="1"/>
</dbReference>
<reference evidence="7" key="2">
    <citation type="journal article" date="2024" name="Plant">
        <title>Genomic evolution and insights into agronomic trait innovations of Sesamum species.</title>
        <authorList>
            <person name="Miao H."/>
            <person name="Wang L."/>
            <person name="Qu L."/>
            <person name="Liu H."/>
            <person name="Sun Y."/>
            <person name="Le M."/>
            <person name="Wang Q."/>
            <person name="Wei S."/>
            <person name="Zheng Y."/>
            <person name="Lin W."/>
            <person name="Duan Y."/>
            <person name="Cao H."/>
            <person name="Xiong S."/>
            <person name="Wang X."/>
            <person name="Wei L."/>
            <person name="Li C."/>
            <person name="Ma Q."/>
            <person name="Ju M."/>
            <person name="Zhao R."/>
            <person name="Li G."/>
            <person name="Mu C."/>
            <person name="Tian Q."/>
            <person name="Mei H."/>
            <person name="Zhang T."/>
            <person name="Gao T."/>
            <person name="Zhang H."/>
        </authorList>
    </citation>
    <scope>NUCLEOTIDE SEQUENCE</scope>
    <source>
        <strain evidence="7">KEN8</strain>
    </source>
</reference>
<protein>
    <submittedName>
        <fullName evidence="7">Retrovirus-related Pol polyprotein from transposon RE2</fullName>
    </submittedName>
</protein>
<evidence type="ECO:0000259" key="4">
    <source>
        <dbReference type="Pfam" id="PF13976"/>
    </source>
</evidence>
<evidence type="ECO:0000256" key="1">
    <source>
        <dbReference type="ARBA" id="ARBA00022750"/>
    </source>
</evidence>
<name>A0AAW2SEL9_9LAMI</name>
<feature type="domain" description="Reverse transcriptase Ty1/copia-type" evidence="3">
    <location>
        <begin position="625"/>
        <end position="811"/>
    </location>
</feature>
<feature type="region of interest" description="Disordered" evidence="2">
    <location>
        <begin position="851"/>
        <end position="886"/>
    </location>
</feature>
<comment type="caution">
    <text evidence="7">The sequence shown here is derived from an EMBL/GenBank/DDBJ whole genome shotgun (WGS) entry which is preliminary data.</text>
</comment>
<keyword evidence="1" id="KW-0378">Hydrolase</keyword>
<feature type="compositionally biased region" description="Acidic residues" evidence="2">
    <location>
        <begin position="877"/>
        <end position="886"/>
    </location>
</feature>
<feature type="domain" description="Retrovirus-related Pol polyprotein from transposon TNT 1-94-like beta-barrel" evidence="5">
    <location>
        <begin position="251"/>
        <end position="326"/>
    </location>
</feature>
<accession>A0AAW2SEL9</accession>
<dbReference type="EMBL" id="JACGWM010000002">
    <property type="protein sequence ID" value="KAL0391010.1"/>
    <property type="molecule type" value="Genomic_DNA"/>
</dbReference>
<feature type="domain" description="Retroviral polymerase SH3-like" evidence="6">
    <location>
        <begin position="436"/>
        <end position="491"/>
    </location>
</feature>
<reference evidence="7" key="1">
    <citation type="submission" date="2020-06" db="EMBL/GenBank/DDBJ databases">
        <authorList>
            <person name="Li T."/>
            <person name="Hu X."/>
            <person name="Zhang T."/>
            <person name="Song X."/>
            <person name="Zhang H."/>
            <person name="Dai N."/>
            <person name="Sheng W."/>
            <person name="Hou X."/>
            <person name="Wei L."/>
        </authorList>
    </citation>
    <scope>NUCLEOTIDE SEQUENCE</scope>
    <source>
        <strain evidence="7">KEN8</strain>
        <tissue evidence="7">Leaf</tissue>
    </source>
</reference>
<dbReference type="InterPro" id="IPR054722">
    <property type="entry name" value="PolX-like_BBD"/>
</dbReference>
<keyword evidence="1" id="KW-0064">Aspartyl protease</keyword>
<dbReference type="PANTHER" id="PTHR34222:SF99">
    <property type="entry name" value="PROTEIN, PUTATIVE-RELATED"/>
    <property type="match status" value="1"/>
</dbReference>
<evidence type="ECO:0000256" key="2">
    <source>
        <dbReference type="SAM" id="MobiDB-lite"/>
    </source>
</evidence>
<evidence type="ECO:0000313" key="7">
    <source>
        <dbReference type="EMBL" id="KAL0391010.1"/>
    </source>
</evidence>
<feature type="domain" description="GAG-pre-integrase" evidence="4">
    <location>
        <begin position="358"/>
        <end position="427"/>
    </location>
</feature>
<dbReference type="InterPro" id="IPR013103">
    <property type="entry name" value="RVT_2"/>
</dbReference>
<dbReference type="InterPro" id="IPR043502">
    <property type="entry name" value="DNA/RNA_pol_sf"/>
</dbReference>
<dbReference type="SUPFAM" id="SSF56672">
    <property type="entry name" value="DNA/RNA polymerases"/>
    <property type="match status" value="1"/>
</dbReference>
<dbReference type="GO" id="GO:0004190">
    <property type="term" value="F:aspartic-type endopeptidase activity"/>
    <property type="evidence" value="ECO:0007669"/>
    <property type="project" value="UniProtKB-KW"/>
</dbReference>
<evidence type="ECO:0000259" key="6">
    <source>
        <dbReference type="Pfam" id="PF25597"/>
    </source>
</evidence>